<dbReference type="InterPro" id="IPR008489">
    <property type="entry name" value="DUF771"/>
</dbReference>
<dbReference type="Proteomes" id="UP001232445">
    <property type="component" value="Unassembled WGS sequence"/>
</dbReference>
<accession>A0ABU0CUY6</accession>
<organism evidence="1 2">
    <name type="scientific">Caldalkalibacillus uzonensis</name>
    <dbReference type="NCBI Taxonomy" id="353224"/>
    <lineage>
        <taxon>Bacteria</taxon>
        <taxon>Bacillati</taxon>
        <taxon>Bacillota</taxon>
        <taxon>Bacilli</taxon>
        <taxon>Bacillales</taxon>
        <taxon>Bacillaceae</taxon>
        <taxon>Caldalkalibacillus</taxon>
    </lineage>
</organism>
<dbReference type="Pfam" id="PF05595">
    <property type="entry name" value="DUF771"/>
    <property type="match status" value="1"/>
</dbReference>
<proteinExistence type="predicted"/>
<evidence type="ECO:0000313" key="2">
    <source>
        <dbReference type="Proteomes" id="UP001232445"/>
    </source>
</evidence>
<reference evidence="1 2" key="1">
    <citation type="submission" date="2023-07" db="EMBL/GenBank/DDBJ databases">
        <title>Genomic Encyclopedia of Type Strains, Phase IV (KMG-IV): sequencing the most valuable type-strain genomes for metagenomic binning, comparative biology and taxonomic classification.</title>
        <authorList>
            <person name="Goeker M."/>
        </authorList>
    </citation>
    <scope>NUCLEOTIDE SEQUENCE [LARGE SCALE GENOMIC DNA]</scope>
    <source>
        <strain evidence="1 2">DSM 17740</strain>
    </source>
</reference>
<protein>
    <submittedName>
        <fullName evidence="1">Phage pi2 protein 07</fullName>
    </submittedName>
</protein>
<comment type="caution">
    <text evidence="1">The sequence shown here is derived from an EMBL/GenBank/DDBJ whole genome shotgun (WGS) entry which is preliminary data.</text>
</comment>
<sequence length="97" mass="11993">MQKGDKKMLKIDIQINEQEVRRLYLEKIEEKLKEVNAELVYWDSAELKRRTCMSWNTIQDNFFHDPRFPKVKVGGKWYFPAEKTKRFLLEWLEEQRR</sequence>
<evidence type="ECO:0000313" key="1">
    <source>
        <dbReference type="EMBL" id="MDQ0340239.1"/>
    </source>
</evidence>
<dbReference type="EMBL" id="JAUSUQ010000012">
    <property type="protein sequence ID" value="MDQ0340239.1"/>
    <property type="molecule type" value="Genomic_DNA"/>
</dbReference>
<keyword evidence="2" id="KW-1185">Reference proteome</keyword>
<gene>
    <name evidence="1" type="ORF">J2S00_003044</name>
</gene>
<name>A0ABU0CUY6_9BACI</name>